<reference evidence="1" key="1">
    <citation type="submission" date="2021-10" db="EMBL/GenBank/DDBJ databases">
        <title>Melipona bicolor Genome sequencing and assembly.</title>
        <authorList>
            <person name="Araujo N.S."/>
            <person name="Arias M.C."/>
        </authorList>
    </citation>
    <scope>NUCLEOTIDE SEQUENCE</scope>
    <source>
        <strain evidence="1">USP_2M_L1-L4_2017</strain>
        <tissue evidence="1">Whole body</tissue>
    </source>
</reference>
<organism evidence="1 2">
    <name type="scientific">Melipona bicolor</name>
    <dbReference type="NCBI Taxonomy" id="60889"/>
    <lineage>
        <taxon>Eukaryota</taxon>
        <taxon>Metazoa</taxon>
        <taxon>Ecdysozoa</taxon>
        <taxon>Arthropoda</taxon>
        <taxon>Hexapoda</taxon>
        <taxon>Insecta</taxon>
        <taxon>Pterygota</taxon>
        <taxon>Neoptera</taxon>
        <taxon>Endopterygota</taxon>
        <taxon>Hymenoptera</taxon>
        <taxon>Apocrita</taxon>
        <taxon>Aculeata</taxon>
        <taxon>Apoidea</taxon>
        <taxon>Anthophila</taxon>
        <taxon>Apidae</taxon>
        <taxon>Melipona</taxon>
    </lineage>
</organism>
<feature type="non-terminal residue" evidence="1">
    <location>
        <position position="1"/>
    </location>
</feature>
<accession>A0AA40G7X0</accession>
<proteinExistence type="predicted"/>
<evidence type="ECO:0000313" key="1">
    <source>
        <dbReference type="EMBL" id="KAK1132693.1"/>
    </source>
</evidence>
<name>A0AA40G7X0_9HYME</name>
<gene>
    <name evidence="1" type="ORF">K0M31_014078</name>
</gene>
<protein>
    <submittedName>
        <fullName evidence="1">Uncharacterized protein</fullName>
    </submittedName>
</protein>
<evidence type="ECO:0000313" key="2">
    <source>
        <dbReference type="Proteomes" id="UP001177670"/>
    </source>
</evidence>
<keyword evidence="2" id="KW-1185">Reference proteome</keyword>
<sequence>YTDYDESKKNRMKIIAESIETLKILRYYQTSVNENPFATILRWHDIGGMGLVRKCGI</sequence>
<dbReference type="AlphaFoldDB" id="A0AA40G7X0"/>
<comment type="caution">
    <text evidence="1">The sequence shown here is derived from an EMBL/GenBank/DDBJ whole genome shotgun (WGS) entry which is preliminary data.</text>
</comment>
<dbReference type="Proteomes" id="UP001177670">
    <property type="component" value="Unassembled WGS sequence"/>
</dbReference>
<dbReference type="EMBL" id="JAHYIQ010000004">
    <property type="protein sequence ID" value="KAK1132693.1"/>
    <property type="molecule type" value="Genomic_DNA"/>
</dbReference>